<feature type="transmembrane region" description="Helical" evidence="14">
    <location>
        <begin position="64"/>
        <end position="86"/>
    </location>
</feature>
<evidence type="ECO:0000256" key="8">
    <source>
        <dbReference type="ARBA" id="ARBA00023136"/>
    </source>
</evidence>
<dbReference type="GO" id="GO:0006954">
    <property type="term" value="P:inflammatory response"/>
    <property type="evidence" value="ECO:0007669"/>
    <property type="project" value="UniProtKB-UniRule"/>
</dbReference>
<dbReference type="GO" id="GO:0004930">
    <property type="term" value="F:G protein-coupled receptor activity"/>
    <property type="evidence" value="ECO:0007669"/>
    <property type="project" value="UniProtKB-UniRule"/>
</dbReference>
<evidence type="ECO:0000256" key="12">
    <source>
        <dbReference type="ARBA" id="ARBA00023224"/>
    </source>
</evidence>
<keyword evidence="9" id="KW-1015">Disulfide bond</keyword>
<dbReference type="GO" id="GO:0055037">
    <property type="term" value="C:recycling endosome"/>
    <property type="evidence" value="ECO:0007669"/>
    <property type="project" value="UniProtKB-SubCell"/>
</dbReference>
<name>A0A2J8K5T4_PANTR</name>
<comment type="caution">
    <text evidence="15">The sequence shown here is derived from an EMBL/GenBank/DDBJ whole genome shotgun (WGS) entry which is preliminary data.</text>
</comment>
<dbReference type="Proteomes" id="UP000236370">
    <property type="component" value="Unassembled WGS sequence"/>
</dbReference>
<keyword evidence="7 14" id="KW-0297">G-protein coupled receptor</keyword>
<dbReference type="GO" id="GO:0019956">
    <property type="term" value="F:chemokine binding"/>
    <property type="evidence" value="ECO:0007669"/>
    <property type="project" value="InterPro"/>
</dbReference>
<evidence type="ECO:0000256" key="3">
    <source>
        <dbReference type="ARBA" id="ARBA00015484"/>
    </source>
</evidence>
<dbReference type="InterPro" id="IPR005384">
    <property type="entry name" value="Duffy_chemokine_rcpt"/>
</dbReference>
<feature type="transmembrane region" description="Helical" evidence="14">
    <location>
        <begin position="248"/>
        <end position="268"/>
    </location>
</feature>
<evidence type="ECO:0000256" key="2">
    <source>
        <dbReference type="ARBA" id="ARBA00008790"/>
    </source>
</evidence>
<keyword evidence="5 14" id="KW-0967">Endosome</keyword>
<dbReference type="FunFam" id="1.20.1070.10:FF:000266">
    <property type="entry name" value="Atypical chemokine receptor 1"/>
    <property type="match status" value="1"/>
</dbReference>
<proteinExistence type="inferred from homology"/>
<keyword evidence="6 14" id="KW-1133">Transmembrane helix</keyword>
<gene>
    <name evidence="15" type="ORF">CK820_G0041412</name>
</gene>
<reference evidence="15 16" key="1">
    <citation type="submission" date="2017-12" db="EMBL/GenBank/DDBJ databases">
        <title>High-resolution comparative analysis of great ape genomes.</title>
        <authorList>
            <person name="Pollen A."/>
            <person name="Hastie A."/>
            <person name="Hormozdiari F."/>
            <person name="Dougherty M."/>
            <person name="Liu R."/>
            <person name="Chaisson M."/>
            <person name="Hoppe E."/>
            <person name="Hill C."/>
            <person name="Pang A."/>
            <person name="Hillier L."/>
            <person name="Baker C."/>
            <person name="Armstrong J."/>
            <person name="Shendure J."/>
            <person name="Paten B."/>
            <person name="Wilson R."/>
            <person name="Chao H."/>
            <person name="Schneider V."/>
            <person name="Ventura M."/>
            <person name="Kronenberg Z."/>
            <person name="Murali S."/>
            <person name="Gordon D."/>
            <person name="Cantsilieris S."/>
            <person name="Munson K."/>
            <person name="Nelson B."/>
            <person name="Raja A."/>
            <person name="Underwood J."/>
            <person name="Diekhans M."/>
            <person name="Fiddes I."/>
            <person name="Haussler D."/>
            <person name="Eichler E."/>
        </authorList>
    </citation>
    <scope>NUCLEOTIDE SEQUENCE [LARGE SCALE GENOMIC DNA]</scope>
    <source>
        <strain evidence="15">Yerkes chimp pedigree #C0471</strain>
    </source>
</reference>
<dbReference type="Gene3D" id="1.20.1070.10">
    <property type="entry name" value="Rhodopsin 7-helix transmembrane proteins"/>
    <property type="match status" value="1"/>
</dbReference>
<comment type="subcellular location">
    <subcellularLocation>
        <location evidence="14">Early endosome</location>
    </subcellularLocation>
    <subcellularLocation>
        <location evidence="1 14">Membrane</location>
        <topology evidence="1 14">Multi-pass membrane protein</topology>
    </subcellularLocation>
    <subcellularLocation>
        <location evidence="14">Recycling endosome</location>
    </subcellularLocation>
</comment>
<dbReference type="GO" id="GO:0005769">
    <property type="term" value="C:early endosome"/>
    <property type="evidence" value="ECO:0007669"/>
    <property type="project" value="UniProtKB-SubCell"/>
</dbReference>
<evidence type="ECO:0000256" key="11">
    <source>
        <dbReference type="ARBA" id="ARBA00023180"/>
    </source>
</evidence>
<keyword evidence="12 14" id="KW-0807">Transducer</keyword>
<feature type="transmembrane region" description="Helical" evidence="14">
    <location>
        <begin position="288"/>
        <end position="310"/>
    </location>
</feature>
<keyword evidence="11" id="KW-0325">Glycoprotein</keyword>
<evidence type="ECO:0000256" key="10">
    <source>
        <dbReference type="ARBA" id="ARBA00023170"/>
    </source>
</evidence>
<evidence type="ECO:0000256" key="5">
    <source>
        <dbReference type="ARBA" id="ARBA00022753"/>
    </source>
</evidence>
<comment type="similarity">
    <text evidence="2 14">Belongs to the G-protein coupled receptor 1 family. Atypical chemokine receptor subfamily.</text>
</comment>
<evidence type="ECO:0000256" key="9">
    <source>
        <dbReference type="ARBA" id="ARBA00023157"/>
    </source>
</evidence>
<evidence type="ECO:0000256" key="7">
    <source>
        <dbReference type="ARBA" id="ARBA00023040"/>
    </source>
</evidence>
<dbReference type="EMBL" id="NBAG03000392">
    <property type="protein sequence ID" value="PNI30386.1"/>
    <property type="molecule type" value="Genomic_DNA"/>
</dbReference>
<evidence type="ECO:0000256" key="13">
    <source>
        <dbReference type="ARBA" id="ARBA00030289"/>
    </source>
</evidence>
<dbReference type="GO" id="GO:0070098">
    <property type="term" value="P:chemokine-mediated signaling pathway"/>
    <property type="evidence" value="ECO:0007669"/>
    <property type="project" value="UniProtKB-UniRule"/>
</dbReference>
<feature type="transmembrane region" description="Helical" evidence="14">
    <location>
        <begin position="208"/>
        <end position="228"/>
    </location>
</feature>
<feature type="transmembrane region" description="Helical" evidence="14">
    <location>
        <begin position="167"/>
        <end position="188"/>
    </location>
</feature>
<keyword evidence="8 14" id="KW-0472">Membrane</keyword>
<evidence type="ECO:0000313" key="16">
    <source>
        <dbReference type="Proteomes" id="UP000236370"/>
    </source>
</evidence>
<sequence>MASSGYVLQAELSPSTENSSQLDFEDVWNSSYGVNDSFPDGDYDANLEAAAPCHSCNLLDDSALPFFILTSVLGILASSTVLFMLFRPLFRWQLCPGWPVLAQLAVGSALFSIVVPILAPGLGSTRSSALCSLGYCVWYGSAFAQALLLGCHASLGHRLGAGQVPGLTLGLTVGIWGVAALLTLPVTLASGASGGLCTLIYSTELKALQATHTVACLAIFVLLPLGLFGAKGLKKALGMGPGPWMNILWAWFIFWWPHGVVLGLDFLVRSNLLLLSTCLAQQALDLLLNLAEALAILHCVATPLLLALFCHQATRTLLPSLPLPEGWSSHLDTLGSKS</sequence>
<keyword evidence="10 14" id="KW-0675">Receptor</keyword>
<evidence type="ECO:0000313" key="15">
    <source>
        <dbReference type="EMBL" id="PNI30386.1"/>
    </source>
</evidence>
<dbReference type="AlphaFoldDB" id="A0A2J8K5T4"/>
<evidence type="ECO:0000256" key="4">
    <source>
        <dbReference type="ARBA" id="ARBA00022692"/>
    </source>
</evidence>
<comment type="function">
    <text evidence="14">Atypical chemokine receptor that controls chemokine levels and localization via high-affinity chemokine binding that is uncoupled from classic ligand-driven signal transduction cascades, resulting instead in chemokine sequestration, degradation, or transcytosis. Also known as interceptor (internalizing receptor) or chemokine-scavenging receptor or chemokine decoy receptor. Has a promiscuous chemokine-binding profile, interacting with inflammatory chemokines of both the CXC and the CC subfamilies but not with homeostatic chemokines. Acts as a receptor for chemokines including CCL2, CCL5, CCL7, CCL11, CCL13, CCL14, CCL17, CXCL5, CXCL6, IL8/CXCL8, CXCL11, GRO, RANTES, MCP-1 and TARC. May regulate chemokine bioavailability and, consequently, leukocyte recruitment through two distinct mechanisms: when expressed in endothelial cells, it sustains the abluminal to luminal transcytosis of tissue-derived chemokines and their subsequent presentation to circulating leukocytes; when expressed in erythrocytes, serves as blood reservoir of cognate chemokines but also as a chemokine sink, buffering potential surges in plasma chemokine levels.</text>
</comment>
<feature type="transmembrane region" description="Helical" evidence="14">
    <location>
        <begin position="138"/>
        <end position="155"/>
    </location>
</feature>
<evidence type="ECO:0000256" key="6">
    <source>
        <dbReference type="ARBA" id="ARBA00022989"/>
    </source>
</evidence>
<dbReference type="PANTHER" id="PTHR14181">
    <property type="entry name" value="DUFFY ANTIGEN/CHEMOKINE RECEPTOR"/>
    <property type="match status" value="1"/>
</dbReference>
<dbReference type="GO" id="GO:0016020">
    <property type="term" value="C:membrane"/>
    <property type="evidence" value="ECO:0007669"/>
    <property type="project" value="UniProtKB-SubCell"/>
</dbReference>
<evidence type="ECO:0000256" key="14">
    <source>
        <dbReference type="RuleBase" id="RU368070"/>
    </source>
</evidence>
<dbReference type="PANTHER" id="PTHR14181:SF1">
    <property type="entry name" value="ATYPICAL CHEMOKINE RECEPTOR 1"/>
    <property type="match status" value="1"/>
</dbReference>
<accession>A0A2J8K5T4</accession>
<evidence type="ECO:0000256" key="1">
    <source>
        <dbReference type="ARBA" id="ARBA00004141"/>
    </source>
</evidence>
<dbReference type="CDD" id="cd15010">
    <property type="entry name" value="7tmA_ACKR1_DARC"/>
    <property type="match status" value="1"/>
</dbReference>
<protein>
    <recommendedName>
        <fullName evidence="3 14">Atypical chemokine receptor 1</fullName>
    </recommendedName>
    <alternativeName>
        <fullName evidence="13 14">Duffy antigen/chemokine receptor</fullName>
    </alternativeName>
</protein>
<dbReference type="PRINTS" id="PR01559">
    <property type="entry name" value="DUFFYANTIGEN"/>
</dbReference>
<feature type="transmembrane region" description="Helical" evidence="14">
    <location>
        <begin position="98"/>
        <end position="118"/>
    </location>
</feature>
<organism evidence="15 16">
    <name type="scientific">Pan troglodytes</name>
    <name type="common">Chimpanzee</name>
    <dbReference type="NCBI Taxonomy" id="9598"/>
    <lineage>
        <taxon>Eukaryota</taxon>
        <taxon>Metazoa</taxon>
        <taxon>Chordata</taxon>
        <taxon>Craniata</taxon>
        <taxon>Vertebrata</taxon>
        <taxon>Euteleostomi</taxon>
        <taxon>Mammalia</taxon>
        <taxon>Eutheria</taxon>
        <taxon>Euarchontoglires</taxon>
        <taxon>Primates</taxon>
        <taxon>Haplorrhini</taxon>
        <taxon>Catarrhini</taxon>
        <taxon>Hominidae</taxon>
        <taxon>Pan</taxon>
    </lineage>
</organism>
<keyword evidence="4 14" id="KW-0812">Transmembrane</keyword>